<proteinExistence type="predicted"/>
<dbReference type="GeneID" id="140036431"/>
<keyword evidence="3" id="KW-1185">Reference proteome</keyword>
<name>A0ABM4WQ90_COFAR</name>
<dbReference type="Pfam" id="PF24626">
    <property type="entry name" value="SH3_Tf2-1"/>
    <property type="match status" value="1"/>
</dbReference>
<evidence type="ECO:0000259" key="2">
    <source>
        <dbReference type="Pfam" id="PF24626"/>
    </source>
</evidence>
<dbReference type="RefSeq" id="XP_071933939.1">
    <property type="nucleotide sequence ID" value="XM_072077838.1"/>
</dbReference>
<feature type="coiled-coil region" evidence="1">
    <location>
        <begin position="2"/>
        <end position="29"/>
    </location>
</feature>
<feature type="domain" description="Tf2-1-like SH3-like" evidence="2">
    <location>
        <begin position="32"/>
        <end position="96"/>
    </location>
</feature>
<dbReference type="Proteomes" id="UP001652660">
    <property type="component" value="Chromosome 2e"/>
</dbReference>
<reference evidence="4" key="1">
    <citation type="submission" date="2025-08" db="UniProtKB">
        <authorList>
            <consortium name="RefSeq"/>
        </authorList>
    </citation>
    <scope>IDENTIFICATION</scope>
    <source>
        <tissue evidence="4">Leaves</tissue>
    </source>
</reference>
<accession>A0ABM4WQ90</accession>
<gene>
    <name evidence="4" type="primary">LOC140036431</name>
</gene>
<dbReference type="PANTHER" id="PTHR46148:SF52">
    <property type="entry name" value="OS04G0603800 PROTEIN"/>
    <property type="match status" value="1"/>
</dbReference>
<dbReference type="PANTHER" id="PTHR46148">
    <property type="entry name" value="CHROMO DOMAIN-CONTAINING PROTEIN"/>
    <property type="match status" value="1"/>
</dbReference>
<evidence type="ECO:0000256" key="1">
    <source>
        <dbReference type="SAM" id="Coils"/>
    </source>
</evidence>
<evidence type="ECO:0000313" key="3">
    <source>
        <dbReference type="Proteomes" id="UP001652660"/>
    </source>
</evidence>
<protein>
    <recommendedName>
        <fullName evidence="2">Tf2-1-like SH3-like domain-containing protein</fullName>
    </recommendedName>
</protein>
<keyword evidence="1" id="KW-0175">Coiled coil</keyword>
<dbReference type="InterPro" id="IPR056924">
    <property type="entry name" value="SH3_Tf2-1"/>
</dbReference>
<evidence type="ECO:0000313" key="4">
    <source>
        <dbReference type="RefSeq" id="XP_071933939.1"/>
    </source>
</evidence>
<sequence>MDNMLRQNLKQAQERMKKYADEKRSEREFSAGDWVHLRLQPYRQSSIALRGNTKLSAKYFGPYQITEKIGEVAYRLNLPASSKVSPVFHVSLLKKKIGDTATPTLQLPKTNEKGHWRVEPAAVIGRRMVKKRNAATTQWLIHW</sequence>
<organism evidence="3 4">
    <name type="scientific">Coffea arabica</name>
    <name type="common">Arabian coffee</name>
    <dbReference type="NCBI Taxonomy" id="13443"/>
    <lineage>
        <taxon>Eukaryota</taxon>
        <taxon>Viridiplantae</taxon>
        <taxon>Streptophyta</taxon>
        <taxon>Embryophyta</taxon>
        <taxon>Tracheophyta</taxon>
        <taxon>Spermatophyta</taxon>
        <taxon>Magnoliopsida</taxon>
        <taxon>eudicotyledons</taxon>
        <taxon>Gunneridae</taxon>
        <taxon>Pentapetalae</taxon>
        <taxon>asterids</taxon>
        <taxon>lamiids</taxon>
        <taxon>Gentianales</taxon>
        <taxon>Rubiaceae</taxon>
        <taxon>Ixoroideae</taxon>
        <taxon>Gardenieae complex</taxon>
        <taxon>Bertiereae - Coffeeae clade</taxon>
        <taxon>Coffeeae</taxon>
        <taxon>Coffea</taxon>
    </lineage>
</organism>